<dbReference type="EMBL" id="JAFLCK010000032">
    <property type="protein sequence ID" value="MBN8662169.1"/>
    <property type="molecule type" value="Genomic_DNA"/>
</dbReference>
<organism evidence="1 2">
    <name type="scientific">Candidatus Obscuribacter phosphatis</name>
    <dbReference type="NCBI Taxonomy" id="1906157"/>
    <lineage>
        <taxon>Bacteria</taxon>
        <taxon>Bacillati</taxon>
        <taxon>Candidatus Melainabacteria</taxon>
        <taxon>Candidatus Obscuribacterales</taxon>
        <taxon>Candidatus Obscuribacteraceae</taxon>
        <taxon>Candidatus Obscuribacter</taxon>
    </lineage>
</organism>
<proteinExistence type="predicted"/>
<accession>A0A8J7TMW0</accession>
<dbReference type="AlphaFoldDB" id="A0A8J7TMW0"/>
<protein>
    <submittedName>
        <fullName evidence="1">Uncharacterized protein</fullName>
    </submittedName>
</protein>
<name>A0A8J7TMW0_9BACT</name>
<reference evidence="1" key="1">
    <citation type="submission" date="2021-02" db="EMBL/GenBank/DDBJ databases">
        <title>Genome-Resolved Metagenomics of a Microbial Community Performing Photosynthetic Biological Nutrient Removal.</title>
        <authorList>
            <person name="Mcdaniel E.A."/>
        </authorList>
    </citation>
    <scope>NUCLEOTIDE SEQUENCE</scope>
    <source>
        <strain evidence="1">UWPOB_OBS1</strain>
    </source>
</reference>
<sequence>MRDFTQVDFAVLKARALPREYLLTLALTPEQIAQRYKIEFAQIVDEPLVDKFAAVSFAGSNLYFELYTGCSVGKGTTCVCVRGGEDDGIDARSAYQLFMSEFKPVMREVLWISDDL</sequence>
<evidence type="ECO:0000313" key="1">
    <source>
        <dbReference type="EMBL" id="MBN8662169.1"/>
    </source>
</evidence>
<comment type="caution">
    <text evidence="1">The sequence shown here is derived from an EMBL/GenBank/DDBJ whole genome shotgun (WGS) entry which is preliminary data.</text>
</comment>
<dbReference type="Proteomes" id="UP000664277">
    <property type="component" value="Unassembled WGS sequence"/>
</dbReference>
<evidence type="ECO:0000313" key="2">
    <source>
        <dbReference type="Proteomes" id="UP000664277"/>
    </source>
</evidence>
<gene>
    <name evidence="1" type="ORF">J0M35_17505</name>
</gene>